<feature type="compositionally biased region" description="Basic and acidic residues" evidence="2">
    <location>
        <begin position="213"/>
        <end position="222"/>
    </location>
</feature>
<comment type="caution">
    <text evidence="3">The sequence shown here is derived from an EMBL/GenBank/DDBJ whole genome shotgun (WGS) entry which is preliminary data.</text>
</comment>
<feature type="compositionally biased region" description="Basic and acidic residues" evidence="2">
    <location>
        <begin position="387"/>
        <end position="397"/>
    </location>
</feature>
<evidence type="ECO:0000313" key="3">
    <source>
        <dbReference type="EMBL" id="KAK0172050.1"/>
    </source>
</evidence>
<reference evidence="3" key="1">
    <citation type="journal article" date="2023" name="bioRxiv">
        <title>Scaffold-level genome assemblies of two parasitoid biocontrol wasps reveal the parthenogenesis mechanism and an associated novel virus.</title>
        <authorList>
            <person name="Inwood S."/>
            <person name="Skelly J."/>
            <person name="Guhlin J."/>
            <person name="Harrop T."/>
            <person name="Goldson S."/>
            <person name="Dearden P."/>
        </authorList>
    </citation>
    <scope>NUCLEOTIDE SEQUENCE</scope>
    <source>
        <strain evidence="3">Irish</strain>
        <tissue evidence="3">Whole body</tissue>
    </source>
</reference>
<organism evidence="3 4">
    <name type="scientific">Microctonus aethiopoides</name>
    <dbReference type="NCBI Taxonomy" id="144406"/>
    <lineage>
        <taxon>Eukaryota</taxon>
        <taxon>Metazoa</taxon>
        <taxon>Ecdysozoa</taxon>
        <taxon>Arthropoda</taxon>
        <taxon>Hexapoda</taxon>
        <taxon>Insecta</taxon>
        <taxon>Pterygota</taxon>
        <taxon>Neoptera</taxon>
        <taxon>Endopterygota</taxon>
        <taxon>Hymenoptera</taxon>
        <taxon>Apocrita</taxon>
        <taxon>Ichneumonoidea</taxon>
        <taxon>Braconidae</taxon>
        <taxon>Euphorinae</taxon>
        <taxon>Microctonus</taxon>
    </lineage>
</organism>
<feature type="compositionally biased region" description="Basic and acidic residues" evidence="2">
    <location>
        <begin position="249"/>
        <end position="293"/>
    </location>
</feature>
<evidence type="ECO:0000256" key="2">
    <source>
        <dbReference type="SAM" id="MobiDB-lite"/>
    </source>
</evidence>
<name>A0AA39FLX1_9HYME</name>
<sequence>MEDDEDIDIYGDLTNFEEKTSDDRSESYLELKKKCAALEDKVTNLEKELESLRTIKNTLEVNLSSLMKTAKTEIARKDRMIAELRAQVENVIFRRGNHRNPNANHQSNNTKSNLNENQNQYCNNSTTNNSKVKVEPTESHVNNVEPAYIKPSIPIKHDDYDDDEEEDYGGEIYQPNKFASTVYGERLQKKLLEEKEAEKLQKEQTKFVASTSEKTEIIHEPENIPNASQRDNKENQCQETTPSVDIDENLEKKSLKRSNDEAFDAHYDKRIKLDNNKNENMPRRDDVNISKTHEKNNYRLAPIEICSETLNRKQDEEIVRYKRVDDQRDNYYDKYRRHCSNSRSRSRDSYHSDKRRDTGSRNKDSDWRHDIDKSKHYRSSNYQDFQNKYEMRRDSRSRAVKNFSHHNENPSDARNSMTEHHRRQRDDNKIDHRYKNRDDKDLHKNWERSEGRQHHRSDDNHKHDSREYDRKNWDRKFFIEHSSDKV</sequence>
<feature type="compositionally biased region" description="Basic and acidic residues" evidence="2">
    <location>
        <begin position="424"/>
        <end position="471"/>
    </location>
</feature>
<protein>
    <submittedName>
        <fullName evidence="3">Uncharacterized protein</fullName>
    </submittedName>
</protein>
<evidence type="ECO:0000313" key="4">
    <source>
        <dbReference type="Proteomes" id="UP001168990"/>
    </source>
</evidence>
<dbReference type="AlphaFoldDB" id="A0AA39FLX1"/>
<gene>
    <name evidence="3" type="ORF">PV328_005419</name>
</gene>
<reference evidence="3" key="2">
    <citation type="submission" date="2023-03" db="EMBL/GenBank/DDBJ databases">
        <authorList>
            <person name="Inwood S.N."/>
            <person name="Skelly J.G."/>
            <person name="Guhlin J."/>
            <person name="Harrop T.W.R."/>
            <person name="Goldson S.G."/>
            <person name="Dearden P.K."/>
        </authorList>
    </citation>
    <scope>NUCLEOTIDE SEQUENCE</scope>
    <source>
        <strain evidence="3">Irish</strain>
        <tissue evidence="3">Whole body</tissue>
    </source>
</reference>
<feature type="compositionally biased region" description="Basic and acidic residues" evidence="2">
    <location>
        <begin position="345"/>
        <end position="374"/>
    </location>
</feature>
<dbReference type="EMBL" id="JAQQBS010000002">
    <property type="protein sequence ID" value="KAK0172050.1"/>
    <property type="molecule type" value="Genomic_DNA"/>
</dbReference>
<feature type="region of interest" description="Disordered" evidence="2">
    <location>
        <begin position="332"/>
        <end position="471"/>
    </location>
</feature>
<proteinExistence type="predicted"/>
<feature type="region of interest" description="Disordered" evidence="2">
    <location>
        <begin position="96"/>
        <end position="117"/>
    </location>
</feature>
<evidence type="ECO:0000256" key="1">
    <source>
        <dbReference type="SAM" id="Coils"/>
    </source>
</evidence>
<accession>A0AA39FLX1</accession>
<feature type="region of interest" description="Disordered" evidence="2">
    <location>
        <begin position="203"/>
        <end position="293"/>
    </location>
</feature>
<feature type="coiled-coil region" evidence="1">
    <location>
        <begin position="28"/>
        <end position="87"/>
    </location>
</feature>
<keyword evidence="1" id="KW-0175">Coiled coil</keyword>
<feature type="compositionally biased region" description="Polar residues" evidence="2">
    <location>
        <begin position="99"/>
        <end position="112"/>
    </location>
</feature>
<keyword evidence="4" id="KW-1185">Reference proteome</keyword>
<dbReference type="Proteomes" id="UP001168990">
    <property type="component" value="Unassembled WGS sequence"/>
</dbReference>